<dbReference type="RefSeq" id="WP_121625351.1">
    <property type="nucleotide sequence ID" value="NZ_JACIIW010000013.1"/>
</dbReference>
<feature type="chain" id="PRO_5018013723" evidence="3">
    <location>
        <begin position="25"/>
        <end position="289"/>
    </location>
</feature>
<evidence type="ECO:0000256" key="2">
    <source>
        <dbReference type="ARBA" id="ARBA00022729"/>
    </source>
</evidence>
<dbReference type="Pfam" id="PF12974">
    <property type="entry name" value="Phosphonate-bd"/>
    <property type="match status" value="1"/>
</dbReference>
<comment type="caution">
    <text evidence="4">The sequence shown here is derived from an EMBL/GenBank/DDBJ whole genome shotgun (WGS) entry which is preliminary data.</text>
</comment>
<proteinExistence type="inferred from homology"/>
<sequence>MIRRRTFLIGAAAGVLAAPAVVRAQSVTRKTIKVALAPSQPTQQETRKVWEPLYRMVCDRIGADLALTVANDWAGVSVAIGSENADLAQLGPWGYVLAKNSSGTRVINVMLVEGKPTYHGLIVARPDLKLEKFPQDAKGMSMQMLDTGSTTGWMVPTHYFRAQGIEPKTFFGKYAEGASAAAAQMATINGQVDLATGWDIHRNTMIRNGLMKADSNKIVWQSVPLPNEPVVVRKSMDEETAMALQAAFNSLTAEELKVLPWPYTGYRTTTHEPYVVLETMGRDLGVLKS</sequence>
<evidence type="ECO:0000256" key="3">
    <source>
        <dbReference type="SAM" id="SignalP"/>
    </source>
</evidence>
<keyword evidence="5" id="KW-1185">Reference proteome</keyword>
<dbReference type="PANTHER" id="PTHR35841:SF1">
    <property type="entry name" value="PHOSPHONATES-BINDING PERIPLASMIC PROTEIN"/>
    <property type="match status" value="1"/>
</dbReference>
<gene>
    <name evidence="4" type="primary">phnD</name>
    <name evidence="4" type="ORF">D9R14_21120</name>
</gene>
<reference evidence="4 5" key="1">
    <citation type="submission" date="2018-10" db="EMBL/GenBank/DDBJ databases">
        <title>Xanthobacter tagetidis genome sequencing and assembly.</title>
        <authorList>
            <person name="Maclea K.S."/>
            <person name="Goen A.E."/>
            <person name="Fatima S.A."/>
        </authorList>
    </citation>
    <scope>NUCLEOTIDE SEQUENCE [LARGE SCALE GENOMIC DNA]</scope>
    <source>
        <strain evidence="4 5">ATCC 700314</strain>
    </source>
</reference>
<evidence type="ECO:0000313" key="4">
    <source>
        <dbReference type="EMBL" id="RLP72835.1"/>
    </source>
</evidence>
<keyword evidence="2 3" id="KW-0732">Signal</keyword>
<dbReference type="PANTHER" id="PTHR35841">
    <property type="entry name" value="PHOSPHONATES-BINDING PERIPLASMIC PROTEIN"/>
    <property type="match status" value="1"/>
</dbReference>
<dbReference type="Proteomes" id="UP000269692">
    <property type="component" value="Unassembled WGS sequence"/>
</dbReference>
<dbReference type="AlphaFoldDB" id="A0A3L6ZYP5"/>
<dbReference type="NCBIfam" id="TIGR01098">
    <property type="entry name" value="3A0109s03R"/>
    <property type="match status" value="1"/>
</dbReference>
<name>A0A3L6ZYP5_9HYPH</name>
<dbReference type="Gene3D" id="3.40.190.10">
    <property type="entry name" value="Periplasmic binding protein-like II"/>
    <property type="match status" value="2"/>
</dbReference>
<comment type="similarity">
    <text evidence="1">Belongs to the phosphate/phosphite/phosphonate binding protein family.</text>
</comment>
<protein>
    <submittedName>
        <fullName evidence="4">Phosphate/phosphite/phosphonate ABC transporter substrate-binding protein</fullName>
    </submittedName>
</protein>
<evidence type="ECO:0000256" key="1">
    <source>
        <dbReference type="ARBA" id="ARBA00007162"/>
    </source>
</evidence>
<dbReference type="GO" id="GO:0043190">
    <property type="term" value="C:ATP-binding cassette (ABC) transporter complex"/>
    <property type="evidence" value="ECO:0007669"/>
    <property type="project" value="InterPro"/>
</dbReference>
<evidence type="ECO:0000313" key="5">
    <source>
        <dbReference type="Proteomes" id="UP000269692"/>
    </source>
</evidence>
<organism evidence="4 5">
    <name type="scientific">Xanthobacter tagetidis</name>
    <dbReference type="NCBI Taxonomy" id="60216"/>
    <lineage>
        <taxon>Bacteria</taxon>
        <taxon>Pseudomonadati</taxon>
        <taxon>Pseudomonadota</taxon>
        <taxon>Alphaproteobacteria</taxon>
        <taxon>Hyphomicrobiales</taxon>
        <taxon>Xanthobacteraceae</taxon>
        <taxon>Xanthobacter</taxon>
    </lineage>
</organism>
<accession>A0A3L6ZYP5</accession>
<dbReference type="EMBL" id="RCTF01000024">
    <property type="protein sequence ID" value="RLP72835.1"/>
    <property type="molecule type" value="Genomic_DNA"/>
</dbReference>
<feature type="signal peptide" evidence="3">
    <location>
        <begin position="1"/>
        <end position="24"/>
    </location>
</feature>
<dbReference type="GO" id="GO:0055085">
    <property type="term" value="P:transmembrane transport"/>
    <property type="evidence" value="ECO:0007669"/>
    <property type="project" value="InterPro"/>
</dbReference>
<dbReference type="InterPro" id="IPR005770">
    <property type="entry name" value="PhnD"/>
</dbReference>
<dbReference type="OrthoDB" id="9802896at2"/>
<dbReference type="SUPFAM" id="SSF53850">
    <property type="entry name" value="Periplasmic binding protein-like II"/>
    <property type="match status" value="1"/>
</dbReference>